<gene>
    <name evidence="3" type="ORF">RJ640_007447</name>
</gene>
<reference evidence="3" key="1">
    <citation type="submission" date="2022-12" db="EMBL/GenBank/DDBJ databases">
        <title>Draft genome assemblies for two species of Escallonia (Escalloniales).</title>
        <authorList>
            <person name="Chanderbali A."/>
            <person name="Dervinis C."/>
            <person name="Anghel I."/>
            <person name="Soltis D."/>
            <person name="Soltis P."/>
            <person name="Zapata F."/>
        </authorList>
    </citation>
    <scope>NUCLEOTIDE SEQUENCE</scope>
    <source>
        <strain evidence="3">UCBG92.1500</strain>
        <tissue evidence="3">Leaf</tissue>
    </source>
</reference>
<keyword evidence="1" id="KW-0472">Membrane</keyword>
<dbReference type="Pfam" id="PF08241">
    <property type="entry name" value="Methyltransf_11"/>
    <property type="match status" value="1"/>
</dbReference>
<dbReference type="EMBL" id="JAVXUO010001667">
    <property type="protein sequence ID" value="KAK2980159.1"/>
    <property type="molecule type" value="Genomic_DNA"/>
</dbReference>
<protein>
    <recommendedName>
        <fullName evidence="2">Methyltransferase type 11 domain-containing protein</fullName>
    </recommendedName>
</protein>
<feature type="transmembrane region" description="Helical" evidence="1">
    <location>
        <begin position="118"/>
        <end position="141"/>
    </location>
</feature>
<evidence type="ECO:0000313" key="3">
    <source>
        <dbReference type="EMBL" id="KAK2980159.1"/>
    </source>
</evidence>
<name>A0AA88UCY7_9ASTE</name>
<evidence type="ECO:0000256" key="1">
    <source>
        <dbReference type="SAM" id="Phobius"/>
    </source>
</evidence>
<proteinExistence type="predicted"/>
<feature type="domain" description="Methyltransferase type 11" evidence="2">
    <location>
        <begin position="203"/>
        <end position="296"/>
    </location>
</feature>
<dbReference type="GO" id="GO:0009820">
    <property type="term" value="P:alkaloid metabolic process"/>
    <property type="evidence" value="ECO:0007669"/>
    <property type="project" value="UniProtKB-KW"/>
</dbReference>
<accession>A0AA88UCY7</accession>
<dbReference type="SUPFAM" id="SSF53335">
    <property type="entry name" value="S-adenosyl-L-methionine-dependent methyltransferases"/>
    <property type="match status" value="1"/>
</dbReference>
<dbReference type="PANTHER" id="PTHR45180">
    <property type="entry name" value="OS01G0307686 PROTEIN"/>
    <property type="match status" value="1"/>
</dbReference>
<dbReference type="Proteomes" id="UP001187471">
    <property type="component" value="Unassembled WGS sequence"/>
</dbReference>
<evidence type="ECO:0000259" key="2">
    <source>
        <dbReference type="Pfam" id="PF08241"/>
    </source>
</evidence>
<comment type="caution">
    <text evidence="3">The sequence shown here is derived from an EMBL/GenBank/DDBJ whole genome shotgun (WGS) entry which is preliminary data.</text>
</comment>
<dbReference type="Gene3D" id="3.40.50.150">
    <property type="entry name" value="Vaccinia Virus protein VP39"/>
    <property type="match status" value="1"/>
</dbReference>
<evidence type="ECO:0000313" key="4">
    <source>
        <dbReference type="Proteomes" id="UP001187471"/>
    </source>
</evidence>
<keyword evidence="1" id="KW-0812">Transmembrane</keyword>
<dbReference type="GO" id="GO:0008757">
    <property type="term" value="F:S-adenosylmethionine-dependent methyltransferase activity"/>
    <property type="evidence" value="ECO:0007669"/>
    <property type="project" value="InterPro"/>
</dbReference>
<dbReference type="AlphaFoldDB" id="A0AA88UCY7"/>
<dbReference type="CDD" id="cd02440">
    <property type="entry name" value="AdoMet_MTases"/>
    <property type="match status" value="1"/>
</dbReference>
<dbReference type="InterPro" id="IPR029063">
    <property type="entry name" value="SAM-dependent_MTases_sf"/>
</dbReference>
<keyword evidence="4" id="KW-1185">Reference proteome</keyword>
<keyword evidence="1" id="KW-1133">Transmembrane helix</keyword>
<dbReference type="InterPro" id="IPR013216">
    <property type="entry name" value="Methyltransf_11"/>
</dbReference>
<organism evidence="3 4">
    <name type="scientific">Escallonia rubra</name>
    <dbReference type="NCBI Taxonomy" id="112253"/>
    <lineage>
        <taxon>Eukaryota</taxon>
        <taxon>Viridiplantae</taxon>
        <taxon>Streptophyta</taxon>
        <taxon>Embryophyta</taxon>
        <taxon>Tracheophyta</taxon>
        <taxon>Spermatophyta</taxon>
        <taxon>Magnoliopsida</taxon>
        <taxon>eudicotyledons</taxon>
        <taxon>Gunneridae</taxon>
        <taxon>Pentapetalae</taxon>
        <taxon>asterids</taxon>
        <taxon>campanulids</taxon>
        <taxon>Escalloniales</taxon>
        <taxon>Escalloniaceae</taxon>
        <taxon>Escallonia</taxon>
    </lineage>
</organism>
<sequence>MLAQDDHDKKRKDIEKMKLLKPWAKLIRVYAVPINRVRSFTFESKGWVITGRLWTMVKDCLDCAKRCQACQFHANFIHQPPEPLHPTVGSWPFDAWGLDVVDPLPKCRLHLGLRSSSLSLLAATVPIAAVAAVPIAAAAAVPTNVHLPLSVQGDRYTEKKESEQMAGLFLKQAKQYFETRPSYPPELFHFIASKTHTHDLAWDVGTGSGQAAASLAGIFKNVIATDTSLKQLEFAPKLPNVRYRCTPPVMSMAELERDIAAEASVDLVTIAQSLHWFDLPTFYQQVKWILKSPNGVIAAWCYTVPEVNDNFDSVFLKFYKIDSKPYWDPARKLVDDKYKSIDFPFEPVDGFDHTGPFEFKSERLMSLEEFFTYIRSWSAYQTAREKGVELLRDDVREELKHAWTEDGIDHKVVKFPVHLRAGKVGNLAKIVVDKTH</sequence>
<dbReference type="PANTHER" id="PTHR45180:SF1">
    <property type="entry name" value="OS01G0307686 PROTEIN"/>
    <property type="match status" value="1"/>
</dbReference>